<name>A0A2S7UYU2_9GAMM</name>
<gene>
    <name evidence="1" type="ORF">BTO11_15315</name>
</gene>
<dbReference type="OrthoDB" id="6296940at2"/>
<sequence>MSELSYKNQFGSIKMTIHENILISEFEGAVSVSIVEFFIKAAKTLIKKINAEKWGYISCSKQAEAATPDAEKLLIQSAHLFYDMGCVQSAYVLTSPIAISQVQKLRASIGIDEPLKNILFDDLQQAKDFILNTLQSYE</sequence>
<evidence type="ECO:0008006" key="3">
    <source>
        <dbReference type="Google" id="ProtNLM"/>
    </source>
</evidence>
<evidence type="ECO:0000313" key="1">
    <source>
        <dbReference type="EMBL" id="PQJ54885.1"/>
    </source>
</evidence>
<reference evidence="1 2" key="1">
    <citation type="submission" date="2016-12" db="EMBL/GenBank/DDBJ databases">
        <title>Diversity of luminous bacteria.</title>
        <authorList>
            <person name="Yoshizawa S."/>
            <person name="Kogure K."/>
        </authorList>
    </citation>
    <scope>NUCLEOTIDE SEQUENCE [LARGE SCALE GENOMIC DNA]</scope>
    <source>
        <strain evidence="1 2">SA4-48</strain>
    </source>
</reference>
<dbReference type="RefSeq" id="WP_105053409.1">
    <property type="nucleotide sequence ID" value="NZ_BMYG01000001.1"/>
</dbReference>
<comment type="caution">
    <text evidence="1">The sequence shown here is derived from an EMBL/GenBank/DDBJ whole genome shotgun (WGS) entry which is preliminary data.</text>
</comment>
<dbReference type="EMBL" id="MSCH01000003">
    <property type="protein sequence ID" value="PQJ54885.1"/>
    <property type="molecule type" value="Genomic_DNA"/>
</dbReference>
<keyword evidence="2" id="KW-1185">Reference proteome</keyword>
<dbReference type="Proteomes" id="UP000239007">
    <property type="component" value="Unassembled WGS sequence"/>
</dbReference>
<dbReference type="AlphaFoldDB" id="A0A2S7UYU2"/>
<protein>
    <recommendedName>
        <fullName evidence="3">STAS domain-containing protein</fullName>
    </recommendedName>
</protein>
<evidence type="ECO:0000313" key="2">
    <source>
        <dbReference type="Proteomes" id="UP000239007"/>
    </source>
</evidence>
<proteinExistence type="predicted"/>
<accession>A0A2S7UYU2</accession>
<organism evidence="1 2">
    <name type="scientific">Psychrosphaera saromensis</name>
    <dbReference type="NCBI Taxonomy" id="716813"/>
    <lineage>
        <taxon>Bacteria</taxon>
        <taxon>Pseudomonadati</taxon>
        <taxon>Pseudomonadota</taxon>
        <taxon>Gammaproteobacteria</taxon>
        <taxon>Alteromonadales</taxon>
        <taxon>Pseudoalteromonadaceae</taxon>
        <taxon>Psychrosphaera</taxon>
    </lineage>
</organism>